<dbReference type="EMBL" id="RXOF01000010">
    <property type="protein sequence ID" value="RTQ48106.1"/>
    <property type="molecule type" value="Genomic_DNA"/>
</dbReference>
<evidence type="ECO:0000313" key="2">
    <source>
        <dbReference type="Proteomes" id="UP000282184"/>
    </source>
</evidence>
<proteinExistence type="predicted"/>
<dbReference type="PANTHER" id="PTHR35580">
    <property type="entry name" value="CELL SURFACE GLYCOPROTEIN (S-LAYER PROTEIN)-LIKE PROTEIN"/>
    <property type="match status" value="1"/>
</dbReference>
<evidence type="ECO:0000313" key="1">
    <source>
        <dbReference type="EMBL" id="RTQ48106.1"/>
    </source>
</evidence>
<dbReference type="Proteomes" id="UP000282184">
    <property type="component" value="Unassembled WGS sequence"/>
</dbReference>
<dbReference type="Pfam" id="PF06739">
    <property type="entry name" value="SBBP"/>
    <property type="match status" value="2"/>
</dbReference>
<dbReference type="SUPFAM" id="SSF63829">
    <property type="entry name" value="Calcium-dependent phosphotriesterase"/>
    <property type="match status" value="1"/>
</dbReference>
<name>A0A3S0QGM4_9BACT</name>
<reference evidence="1 2" key="1">
    <citation type="submission" date="2018-12" db="EMBL/GenBank/DDBJ databases">
        <title>Hymenobacter gummosus sp. nov., isolated from a spring.</title>
        <authorList>
            <person name="Nie L."/>
        </authorList>
    </citation>
    <scope>NUCLEOTIDE SEQUENCE [LARGE SCALE GENOMIC DNA]</scope>
    <source>
        <strain evidence="1 2">KCTC 52166</strain>
    </source>
</reference>
<gene>
    <name evidence="1" type="ORF">EJV47_16850</name>
</gene>
<dbReference type="PANTHER" id="PTHR35580:SF1">
    <property type="entry name" value="PHYTASE-LIKE DOMAIN-CONTAINING PROTEIN"/>
    <property type="match status" value="1"/>
</dbReference>
<sequence>MCWFRWALQLFLLMLGLLGSVGAAVGQIPGFSWVVSCVPINDANDIGHRRALAADQWGNNYVTGRFEGTTQFGPFALSAPGRGKLFVAKLDAVGNYQWVASISGDDEDSQGQSIALDRQGNAYVTGYVAGSNLLFGNVRVPNTSTNGYSDVFVAKISPTGTWLWATRAGSRATDIGRSIAVDTAGNAYVAGVYYGETVTFGNTQLPAEQYSTDVFVAKLNPQGQWQWAVRAGGPAIEDVGGIAVGRRGQVAVAGYFQGQARFGSQRLNAPGWHDVFVAQLTTAGQWQWAVQAGGAGSDAASSIAADTIRHEWLVTGSFAGPVGEFGSFRLPAATQTAFVARLDTAGQFRWATAPTGTSNCQHVAVDGSSQAYLLGNFNDQLRLGSTTLSYANPISRLYGALFVARLAADGTWGPVVAAGNSSNGYGTSLALDGSGNAYLTGFMLSQYAQGTSADFPPLQLATPRLATTGFVACLRAIPAADDVMLCAGGQIELVGPAGATRYQWSTRETTPRIVVRQPGIYHVTATQADGRLVQQRYQVRLFSFAGTQGLGSDTTLCHGTQLLLRAPTHGSLPLTYRWSDGSTGASLLIHQPGQYSVEVTSACGSYTARRRVDFDHCGALTAALIPNIITPNNDGSNDVFRVPGLTRQPVAWALTVYNRWGAQIYTTSAYHNDWGRDAPAGTYYYQLRAADGSQSVRGWLEVVR</sequence>
<keyword evidence="2" id="KW-1185">Reference proteome</keyword>
<dbReference type="OrthoDB" id="610424at2"/>
<dbReference type="NCBIfam" id="TIGR04131">
    <property type="entry name" value="Bac_Flav_CTERM"/>
    <property type="match status" value="1"/>
</dbReference>
<dbReference type="InterPro" id="IPR052918">
    <property type="entry name" value="Motility_Chemotaxis_Reg"/>
</dbReference>
<dbReference type="InterPro" id="IPR010620">
    <property type="entry name" value="SBBP_repeat"/>
</dbReference>
<dbReference type="AlphaFoldDB" id="A0A3S0QGM4"/>
<organism evidence="1 2">
    <name type="scientific">Hymenobacter gummosus</name>
    <dbReference type="NCBI Taxonomy" id="1776032"/>
    <lineage>
        <taxon>Bacteria</taxon>
        <taxon>Pseudomonadati</taxon>
        <taxon>Bacteroidota</taxon>
        <taxon>Cytophagia</taxon>
        <taxon>Cytophagales</taxon>
        <taxon>Hymenobacteraceae</taxon>
        <taxon>Hymenobacter</taxon>
    </lineage>
</organism>
<accession>A0A3S0QGM4</accession>
<comment type="caution">
    <text evidence="1">The sequence shown here is derived from an EMBL/GenBank/DDBJ whole genome shotgun (WGS) entry which is preliminary data.</text>
</comment>
<dbReference type="SUPFAM" id="SSF101898">
    <property type="entry name" value="NHL repeat"/>
    <property type="match status" value="1"/>
</dbReference>
<dbReference type="InterPro" id="IPR026341">
    <property type="entry name" value="T9SS_type_B"/>
</dbReference>
<dbReference type="Gene3D" id="2.80.10.50">
    <property type="match status" value="1"/>
</dbReference>
<protein>
    <submittedName>
        <fullName evidence="1">T9SS type B sorting domain-containing protein</fullName>
    </submittedName>
</protein>
<dbReference type="Pfam" id="PF13585">
    <property type="entry name" value="CHU_C"/>
    <property type="match status" value="1"/>
</dbReference>